<comment type="similarity">
    <text evidence="2">Belongs to the SusD family.</text>
</comment>
<dbReference type="PROSITE" id="PS51257">
    <property type="entry name" value="PROKAR_LIPOPROTEIN"/>
    <property type="match status" value="1"/>
</dbReference>
<dbReference type="InterPro" id="IPR033985">
    <property type="entry name" value="SusD-like_N"/>
</dbReference>
<dbReference type="InterPro" id="IPR012944">
    <property type="entry name" value="SusD_RagB_dom"/>
</dbReference>
<evidence type="ECO:0000313" key="10">
    <source>
        <dbReference type="Proteomes" id="UP000642809"/>
    </source>
</evidence>
<dbReference type="AlphaFoldDB" id="A0A8J3CX94"/>
<protein>
    <submittedName>
        <fullName evidence="9">Membrane protein</fullName>
    </submittedName>
</protein>
<evidence type="ECO:0000256" key="5">
    <source>
        <dbReference type="ARBA" id="ARBA00023237"/>
    </source>
</evidence>
<reference evidence="9" key="2">
    <citation type="submission" date="2020-09" db="EMBL/GenBank/DDBJ databases">
        <authorList>
            <person name="Sun Q."/>
            <person name="Kim S."/>
        </authorList>
    </citation>
    <scope>NUCLEOTIDE SEQUENCE</scope>
    <source>
        <strain evidence="9">KCTC 23224</strain>
    </source>
</reference>
<evidence type="ECO:0000259" key="8">
    <source>
        <dbReference type="Pfam" id="PF14322"/>
    </source>
</evidence>
<name>A0A8J3CX94_9BACT</name>
<keyword evidence="10" id="KW-1185">Reference proteome</keyword>
<dbReference type="CDD" id="cd08977">
    <property type="entry name" value="SusD"/>
    <property type="match status" value="1"/>
</dbReference>
<sequence length="452" mass="51169">MLANMKKLLFILLAVFTIQSCDILEPDPLTALDANAALVDGTSANAILLGAYSRMQNINYYGLEYVLNNDLIADNARYQGFFDSQLEIDQRAVPFTNLWITQAWPNIYRVINITNLLITGVPDLEDGTFSQAARNRVLGEAHAIRALAYFDLLRIYGEFFNESSSFGMPLLIEPIENNDFNRIPNLSRSTVAQVYAQVMSDVDAAVDLLPGFNDRGRMNFWAALSLRARIQLYRGNYTEAFQDANRVISEGPFQLLDNVRDIYATLTPTAESIFDVEFNDQDQSSFNTYIVRRDEYNVDPSLLEAFEDGDARADLFTFSRNSFRSDKYPDNNNGNNTKVFRLAEIYFIRAEAAVFTNNDPNAGLADLNTVRTRAGLEPLSGFASTDAFVDALLQERRVELNYEGHRFFDLVRYNRIGTVLGMPDFRKVWPIPRDELLVSQGVLVQNPGYETL</sequence>
<keyword evidence="5" id="KW-0998">Cell outer membrane</keyword>
<feature type="signal peptide" evidence="6">
    <location>
        <begin position="1"/>
        <end position="20"/>
    </location>
</feature>
<dbReference type="Pfam" id="PF14322">
    <property type="entry name" value="SusD-like_3"/>
    <property type="match status" value="1"/>
</dbReference>
<evidence type="ECO:0000256" key="4">
    <source>
        <dbReference type="ARBA" id="ARBA00023136"/>
    </source>
</evidence>
<feature type="chain" id="PRO_5035256506" evidence="6">
    <location>
        <begin position="21"/>
        <end position="452"/>
    </location>
</feature>
<dbReference type="Pfam" id="PF07980">
    <property type="entry name" value="SusD_RagB"/>
    <property type="match status" value="1"/>
</dbReference>
<dbReference type="Gene3D" id="1.25.40.390">
    <property type="match status" value="1"/>
</dbReference>
<evidence type="ECO:0000259" key="7">
    <source>
        <dbReference type="Pfam" id="PF07980"/>
    </source>
</evidence>
<comment type="caution">
    <text evidence="9">The sequence shown here is derived from an EMBL/GenBank/DDBJ whole genome shotgun (WGS) entry which is preliminary data.</text>
</comment>
<reference evidence="9" key="1">
    <citation type="journal article" date="2014" name="Int. J. Syst. Evol. Microbiol.">
        <title>Complete genome sequence of Corynebacterium casei LMG S-19264T (=DSM 44701T), isolated from a smear-ripened cheese.</title>
        <authorList>
            <consortium name="US DOE Joint Genome Institute (JGI-PGF)"/>
            <person name="Walter F."/>
            <person name="Albersmeier A."/>
            <person name="Kalinowski J."/>
            <person name="Ruckert C."/>
        </authorList>
    </citation>
    <scope>NUCLEOTIDE SEQUENCE</scope>
    <source>
        <strain evidence="9">KCTC 23224</strain>
    </source>
</reference>
<feature type="domain" description="RagB/SusD" evidence="7">
    <location>
        <begin position="328"/>
        <end position="415"/>
    </location>
</feature>
<proteinExistence type="inferred from homology"/>
<evidence type="ECO:0000256" key="2">
    <source>
        <dbReference type="ARBA" id="ARBA00006275"/>
    </source>
</evidence>
<keyword evidence="4" id="KW-0472">Membrane</keyword>
<dbReference type="EMBL" id="BMYF01000016">
    <property type="protein sequence ID" value="GHB43370.1"/>
    <property type="molecule type" value="Genomic_DNA"/>
</dbReference>
<dbReference type="SUPFAM" id="SSF48452">
    <property type="entry name" value="TPR-like"/>
    <property type="match status" value="1"/>
</dbReference>
<comment type="subcellular location">
    <subcellularLocation>
        <location evidence="1">Cell outer membrane</location>
    </subcellularLocation>
</comment>
<organism evidence="9 10">
    <name type="scientific">Mongoliitalea lutea</name>
    <dbReference type="NCBI Taxonomy" id="849756"/>
    <lineage>
        <taxon>Bacteria</taxon>
        <taxon>Pseudomonadati</taxon>
        <taxon>Bacteroidota</taxon>
        <taxon>Cytophagia</taxon>
        <taxon>Cytophagales</taxon>
        <taxon>Cyclobacteriaceae</taxon>
        <taxon>Mongoliitalea</taxon>
    </lineage>
</organism>
<dbReference type="InterPro" id="IPR011990">
    <property type="entry name" value="TPR-like_helical_dom_sf"/>
</dbReference>
<evidence type="ECO:0000256" key="1">
    <source>
        <dbReference type="ARBA" id="ARBA00004442"/>
    </source>
</evidence>
<keyword evidence="3 6" id="KW-0732">Signal</keyword>
<dbReference type="Proteomes" id="UP000642809">
    <property type="component" value="Unassembled WGS sequence"/>
</dbReference>
<evidence type="ECO:0000256" key="6">
    <source>
        <dbReference type="SAM" id="SignalP"/>
    </source>
</evidence>
<evidence type="ECO:0000313" key="9">
    <source>
        <dbReference type="EMBL" id="GHB43370.1"/>
    </source>
</evidence>
<evidence type="ECO:0000256" key="3">
    <source>
        <dbReference type="ARBA" id="ARBA00022729"/>
    </source>
</evidence>
<accession>A0A8J3CX94</accession>
<dbReference type="GO" id="GO:0009279">
    <property type="term" value="C:cell outer membrane"/>
    <property type="evidence" value="ECO:0007669"/>
    <property type="project" value="UniProtKB-SubCell"/>
</dbReference>
<gene>
    <name evidence="9" type="ORF">GCM10008106_25430</name>
</gene>
<feature type="domain" description="SusD-like N-terminal" evidence="8">
    <location>
        <begin position="48"/>
        <end position="232"/>
    </location>
</feature>